<accession>A0A2R8A6L4</accession>
<gene>
    <name evidence="2" type="ORF">POI8812_00169</name>
</gene>
<dbReference type="OrthoDB" id="7831317at2"/>
<evidence type="ECO:0000313" key="2">
    <source>
        <dbReference type="EMBL" id="SPF27874.1"/>
    </source>
</evidence>
<evidence type="ECO:0000313" key="3">
    <source>
        <dbReference type="Proteomes" id="UP000244932"/>
    </source>
</evidence>
<reference evidence="2 3" key="1">
    <citation type="submission" date="2018-03" db="EMBL/GenBank/DDBJ databases">
        <authorList>
            <person name="Keele B.F."/>
        </authorList>
    </citation>
    <scope>NUCLEOTIDE SEQUENCE [LARGE SCALE GENOMIC DNA]</scope>
    <source>
        <strain evidence="2 3">CeCT 8812</strain>
    </source>
</reference>
<dbReference type="AlphaFoldDB" id="A0A2R8A6L4"/>
<dbReference type="RefSeq" id="WP_108780644.1">
    <property type="nucleotide sequence ID" value="NZ_OMKW01000001.1"/>
</dbReference>
<dbReference type="Proteomes" id="UP000244932">
    <property type="component" value="Unassembled WGS sequence"/>
</dbReference>
<keyword evidence="3" id="KW-1185">Reference proteome</keyword>
<name>A0A2R8A6L4_9RHOB</name>
<organism evidence="2 3">
    <name type="scientific">Pontivivens insulae</name>
    <dbReference type="NCBI Taxonomy" id="1639689"/>
    <lineage>
        <taxon>Bacteria</taxon>
        <taxon>Pseudomonadati</taxon>
        <taxon>Pseudomonadota</taxon>
        <taxon>Alphaproteobacteria</taxon>
        <taxon>Rhodobacterales</taxon>
        <taxon>Paracoccaceae</taxon>
        <taxon>Pontivivens</taxon>
    </lineage>
</organism>
<evidence type="ECO:0000259" key="1">
    <source>
        <dbReference type="Pfam" id="PF07179"/>
    </source>
</evidence>
<sequence length="259" mass="27444">MTEETTPLDSAHLAAEADEAQRPAFYDRLLESELHIVLEEESDGTSIKPLVLETSDGAMILAFDRDHRLAAFMGNAAEVAVLSGRKLIGMLEGQSLAIALNLGGHASETILPADAVSWAASLGNKAAEIRESSIREVRRPVLPEPLVAALSAKLPTLEGMGQQVWLVGTRYRDGTNGTLLAVTDVVSGAEAAITQAINEALNLSGLDAATLDIAFFAGDAPIMARIAQHGLGFDLPQPRREVREVAAPGSDPEKPPILR</sequence>
<dbReference type="EMBL" id="OMKW01000001">
    <property type="protein sequence ID" value="SPF27874.1"/>
    <property type="molecule type" value="Genomic_DNA"/>
</dbReference>
<dbReference type="Pfam" id="PF07179">
    <property type="entry name" value="SseB"/>
    <property type="match status" value="1"/>
</dbReference>
<proteinExistence type="predicted"/>
<feature type="domain" description="SseB protein N-terminal" evidence="1">
    <location>
        <begin position="13"/>
        <end position="112"/>
    </location>
</feature>
<protein>
    <recommendedName>
        <fullName evidence="1">SseB protein N-terminal domain-containing protein</fullName>
    </recommendedName>
</protein>
<dbReference type="InterPro" id="IPR009839">
    <property type="entry name" value="SseB_N"/>
</dbReference>